<sequence>MRGLSVWVALSGLLLSCTVPSLEEVISGKPLSCDAEHSCGEGRACAQGTCVDAPCEGPLIAVGYRGDLDGDGYAPSGAPYEIFCDGLPAGFVGQTGDCDDANAGRHPGALEVCDGQDNDCNGDTDDGVGASWYPDQDGDGFGDVNAASLIRCTQPSGYVQDHSDCLDSNAKVYPRKDFTETTCDEVDDDCDGVADDGFSMKGTTCADPCLGGTWVCAADKTGLVCAGAPPRESYYPDSDGDGAGDGSNGASGSKCPNENLPTGVVFNMDDCDDQDPYNRRGKTEVCDGRDNDCNSLADEKNVCMGKGWKPITTGLPANAFWNTVALGPNGRVWVAGVGATLAVRLQTGQSFTSVGCGNVNWNAAWVSPSSGNVSLGGEGGKFALHSGSSCMSERTLYSSSVAAVTGRMESDTLRLYAVNVFGMLYALVPAQDQVNQLFDKDPGAFFGIHALDDTSLLLVGSTNEFAVASAYPYIASHPGTGGQDKLKEHTLTGIPSDYRGALRAVWMVSPRLAYAVGDKGLVLKWDGQQTWARIAPPSYSADADYTSVTVLDPYSVYITDTEGRVLLLKPGGWALTPLYDGPHPLRDIAVNAADDIWAVGDNGLVIHFAE</sequence>
<dbReference type="InterPro" id="IPR021655">
    <property type="entry name" value="Put_metal-bd"/>
</dbReference>
<keyword evidence="3" id="KW-1185">Reference proteome</keyword>
<evidence type="ECO:0000256" key="1">
    <source>
        <dbReference type="SAM" id="MobiDB-lite"/>
    </source>
</evidence>
<dbReference type="RefSeq" id="WP_075005966.1">
    <property type="nucleotide sequence ID" value="NZ_FOAP01000003.1"/>
</dbReference>
<dbReference type="OrthoDB" id="7156875at2"/>
<evidence type="ECO:0000313" key="2">
    <source>
        <dbReference type="EMBL" id="SEL04266.1"/>
    </source>
</evidence>
<evidence type="ECO:0000313" key="3">
    <source>
        <dbReference type="Proteomes" id="UP000182719"/>
    </source>
</evidence>
<accession>A0A1H7LZ66</accession>
<reference evidence="3" key="1">
    <citation type="submission" date="2016-10" db="EMBL/GenBank/DDBJ databases">
        <authorList>
            <person name="Varghese N."/>
            <person name="Submissions S."/>
        </authorList>
    </citation>
    <scope>NUCLEOTIDE SEQUENCE [LARGE SCALE GENOMIC DNA]</scope>
    <source>
        <strain evidence="3">DSM 17044</strain>
    </source>
</reference>
<name>A0A1H7LZ66_STIAU</name>
<dbReference type="AlphaFoldDB" id="A0A1H7LZ66"/>
<organism evidence="2 3">
    <name type="scientific">Stigmatella aurantiaca</name>
    <dbReference type="NCBI Taxonomy" id="41"/>
    <lineage>
        <taxon>Bacteria</taxon>
        <taxon>Pseudomonadati</taxon>
        <taxon>Myxococcota</taxon>
        <taxon>Myxococcia</taxon>
        <taxon>Myxococcales</taxon>
        <taxon>Cystobacterineae</taxon>
        <taxon>Archangiaceae</taxon>
        <taxon>Stigmatella</taxon>
    </lineage>
</organism>
<proteinExistence type="predicted"/>
<dbReference type="Pfam" id="PF11617">
    <property type="entry name" value="Cu-binding_MopE"/>
    <property type="match status" value="3"/>
</dbReference>
<dbReference type="PROSITE" id="PS51257">
    <property type="entry name" value="PROKAR_LIPOPROTEIN"/>
    <property type="match status" value="1"/>
</dbReference>
<gene>
    <name evidence="2" type="ORF">SAMN05444354_103383</name>
</gene>
<dbReference type="EMBL" id="FOAP01000003">
    <property type="protein sequence ID" value="SEL04266.1"/>
    <property type="molecule type" value="Genomic_DNA"/>
</dbReference>
<protein>
    <submittedName>
        <fullName evidence="2">Putative metal-binding motif-containing protein</fullName>
    </submittedName>
</protein>
<feature type="region of interest" description="Disordered" evidence="1">
    <location>
        <begin position="236"/>
        <end position="257"/>
    </location>
</feature>
<dbReference type="Proteomes" id="UP000182719">
    <property type="component" value="Unassembled WGS sequence"/>
</dbReference>
<dbReference type="SUPFAM" id="SSF69322">
    <property type="entry name" value="Tricorn protease domain 2"/>
    <property type="match status" value="1"/>
</dbReference>